<reference evidence="1" key="1">
    <citation type="submission" date="2023-02" db="EMBL/GenBank/DDBJ databases">
        <title>Tahibacter soli sp. nov. isolated from soil.</title>
        <authorList>
            <person name="Baek J.H."/>
            <person name="Lee J.K."/>
            <person name="Choi D.G."/>
            <person name="Jeon C.O."/>
        </authorList>
    </citation>
    <scope>NUCLEOTIDE SEQUENCE</scope>
    <source>
        <strain evidence="1">BL</strain>
    </source>
</reference>
<dbReference type="PIRSF" id="PIRSF037225">
    <property type="entry name" value="UCP037225"/>
    <property type="match status" value="1"/>
</dbReference>
<dbReference type="Pfam" id="PF14255">
    <property type="entry name" value="Zn_ribbon_21"/>
    <property type="match status" value="1"/>
</dbReference>
<dbReference type="AlphaFoldDB" id="A0A9X3YNZ3"/>
<accession>A0A9X3YNZ3</accession>
<evidence type="ECO:0000313" key="2">
    <source>
        <dbReference type="Proteomes" id="UP001139971"/>
    </source>
</evidence>
<dbReference type="InterPro" id="IPR017143">
    <property type="entry name" value="UCP037225"/>
</dbReference>
<proteinExistence type="predicted"/>
<gene>
    <name evidence="1" type="ORF">OD750_019675</name>
</gene>
<keyword evidence="2" id="KW-1185">Reference proteome</keyword>
<dbReference type="Proteomes" id="UP001139971">
    <property type="component" value="Unassembled WGS sequence"/>
</dbReference>
<dbReference type="InterPro" id="IPR025990">
    <property type="entry name" value="zinc_ribbon_bacterial"/>
</dbReference>
<name>A0A9X3YNZ3_9GAMM</name>
<dbReference type="EMBL" id="JAOVZO020000019">
    <property type="protein sequence ID" value="MDC8014770.1"/>
    <property type="molecule type" value="Genomic_DNA"/>
</dbReference>
<protein>
    <submittedName>
        <fullName evidence="1">CPXCG motif-containing cysteine-rich protein</fullName>
    </submittedName>
</protein>
<evidence type="ECO:0000313" key="1">
    <source>
        <dbReference type="EMBL" id="MDC8014770.1"/>
    </source>
</evidence>
<organism evidence="1 2">
    <name type="scientific">Tahibacter soli</name>
    <dbReference type="NCBI Taxonomy" id="2983605"/>
    <lineage>
        <taxon>Bacteria</taxon>
        <taxon>Pseudomonadati</taxon>
        <taxon>Pseudomonadota</taxon>
        <taxon>Gammaproteobacteria</taxon>
        <taxon>Lysobacterales</taxon>
        <taxon>Rhodanobacteraceae</taxon>
        <taxon>Tahibacter</taxon>
    </lineage>
</organism>
<sequence length="62" mass="6696">MTEFVAIHCPHCGESFETVVDLSAGSQSYVEDCAVCCRPIDVRVQVSDDGELLGVFASSDRD</sequence>
<comment type="caution">
    <text evidence="1">The sequence shown here is derived from an EMBL/GenBank/DDBJ whole genome shotgun (WGS) entry which is preliminary data.</text>
</comment>